<comment type="similarity">
    <text evidence="1">Belongs to the dynein light chain Tctex-type family.</text>
</comment>
<sequence length="187" mass="22202">MNQQHSKNAEVHGSRFRPSNPNLPKIDKLRQVQFNEMQDKKRLSMRFSALLNSASRVFYHKRGDRLKVPRYQNTYRLSSFNPFDVEVVDKLVMETMESKLSPVTAYHPNHMAKLCLEIGSDLQNALCKKDYDRYKLVTQVTIVQRLDQSVHTAFQSLWDVERDNYSYYVFENNHIYAWCCVFGLYYE</sequence>
<name>A0A6J3KWP2_9HYME</name>
<accession>A0A6J3KWP2</accession>
<evidence type="ECO:0000256" key="1">
    <source>
        <dbReference type="ARBA" id="ARBA00005361"/>
    </source>
</evidence>
<evidence type="ECO:0000313" key="3">
    <source>
        <dbReference type="Proteomes" id="UP000504631"/>
    </source>
</evidence>
<keyword evidence="3" id="KW-1185">Reference proteome</keyword>
<dbReference type="GO" id="GO:0005737">
    <property type="term" value="C:cytoplasm"/>
    <property type="evidence" value="ECO:0007669"/>
    <property type="project" value="TreeGrafter"/>
</dbReference>
<dbReference type="Gene3D" id="3.30.1140.40">
    <property type="entry name" value="Tctex-1"/>
    <property type="match status" value="1"/>
</dbReference>
<evidence type="ECO:0000313" key="4">
    <source>
        <dbReference type="RefSeq" id="XP_033356279.1"/>
    </source>
</evidence>
<dbReference type="GO" id="GO:0045505">
    <property type="term" value="F:dynein intermediate chain binding"/>
    <property type="evidence" value="ECO:0007669"/>
    <property type="project" value="TreeGrafter"/>
</dbReference>
<dbReference type="Proteomes" id="UP000504631">
    <property type="component" value="Unplaced"/>
</dbReference>
<dbReference type="InterPro" id="IPR038586">
    <property type="entry name" value="Tctex-1-like_sf"/>
</dbReference>
<reference evidence="4" key="1">
    <citation type="submission" date="2025-08" db="UniProtKB">
        <authorList>
            <consortium name="RefSeq"/>
        </authorList>
    </citation>
    <scope>IDENTIFICATION</scope>
    <source>
        <tissue evidence="4">Muscle</tissue>
    </source>
</reference>
<feature type="region of interest" description="Disordered" evidence="2">
    <location>
        <begin position="1"/>
        <end position="25"/>
    </location>
</feature>
<dbReference type="PANTHER" id="PTHR21255:SF69">
    <property type="entry name" value="AT23443P"/>
    <property type="match status" value="1"/>
</dbReference>
<dbReference type="InterPro" id="IPR005334">
    <property type="entry name" value="Tctex-1-like"/>
</dbReference>
<dbReference type="RefSeq" id="XP_033356279.1">
    <property type="nucleotide sequence ID" value="XM_033500388.1"/>
</dbReference>
<evidence type="ECO:0000256" key="2">
    <source>
        <dbReference type="SAM" id="MobiDB-lite"/>
    </source>
</evidence>
<gene>
    <name evidence="4" type="primary">LOC117236940</name>
</gene>
<dbReference type="GeneID" id="117236940"/>
<proteinExistence type="inferred from homology"/>
<dbReference type="KEGG" id="bvk:117236940"/>
<dbReference type="GO" id="GO:0005868">
    <property type="term" value="C:cytoplasmic dynein complex"/>
    <property type="evidence" value="ECO:0007669"/>
    <property type="project" value="TreeGrafter"/>
</dbReference>
<dbReference type="CDD" id="cd21451">
    <property type="entry name" value="DLC-like_TCTEX1D"/>
    <property type="match status" value="1"/>
</dbReference>
<dbReference type="Pfam" id="PF03645">
    <property type="entry name" value="Tctex-1"/>
    <property type="match status" value="1"/>
</dbReference>
<dbReference type="GO" id="GO:0007018">
    <property type="term" value="P:microtubule-based movement"/>
    <property type="evidence" value="ECO:0007669"/>
    <property type="project" value="TreeGrafter"/>
</dbReference>
<organism evidence="3 4">
    <name type="scientific">Bombus vosnesenskii</name>
    <dbReference type="NCBI Taxonomy" id="207650"/>
    <lineage>
        <taxon>Eukaryota</taxon>
        <taxon>Metazoa</taxon>
        <taxon>Ecdysozoa</taxon>
        <taxon>Arthropoda</taxon>
        <taxon>Hexapoda</taxon>
        <taxon>Insecta</taxon>
        <taxon>Pterygota</taxon>
        <taxon>Neoptera</taxon>
        <taxon>Endopterygota</taxon>
        <taxon>Hymenoptera</taxon>
        <taxon>Apocrita</taxon>
        <taxon>Aculeata</taxon>
        <taxon>Apoidea</taxon>
        <taxon>Anthophila</taxon>
        <taxon>Apidae</taxon>
        <taxon>Bombus</taxon>
        <taxon>Pyrobombus</taxon>
    </lineage>
</organism>
<dbReference type="AlphaFoldDB" id="A0A6J3KWP2"/>
<protein>
    <submittedName>
        <fullName evidence="4">Tctex1 domain-containing protein 2-like</fullName>
    </submittedName>
</protein>
<dbReference type="PANTHER" id="PTHR21255">
    <property type="entry name" value="T-COMPLEX-ASSOCIATED-TESTIS-EXPRESSED 1/ DYNEIN LIGHT CHAIN"/>
    <property type="match status" value="1"/>
</dbReference>